<comment type="caution">
    <text evidence="1">The sequence shown here is derived from an EMBL/GenBank/DDBJ whole genome shotgun (WGS) entry which is preliminary data.</text>
</comment>
<dbReference type="EMBL" id="JAERSE020000001">
    <property type="protein sequence ID" value="MCA6066571.1"/>
    <property type="molecule type" value="Genomic_DNA"/>
</dbReference>
<reference evidence="1 2" key="1">
    <citation type="submission" date="2021-09" db="EMBL/GenBank/DDBJ databases">
        <title>Genome sequencing and assembly of Chryseobacterium sp. RG1.</title>
        <authorList>
            <person name="Chhetri G."/>
        </authorList>
    </citation>
    <scope>NUCLEOTIDE SEQUENCE [LARGE SCALE GENOMIC DNA]</scope>
    <source>
        <strain evidence="1 2">RG1</strain>
    </source>
</reference>
<protein>
    <submittedName>
        <fullName evidence="1">Uncharacterized protein</fullName>
    </submittedName>
</protein>
<dbReference type="Proteomes" id="UP000618240">
    <property type="component" value="Unassembled WGS sequence"/>
</dbReference>
<evidence type="ECO:0000313" key="2">
    <source>
        <dbReference type="Proteomes" id="UP000618240"/>
    </source>
</evidence>
<accession>A0ABS8A1K1</accession>
<proteinExistence type="predicted"/>
<keyword evidence="2" id="KW-1185">Reference proteome</keyword>
<name>A0ABS8A1K1_9FLAO</name>
<dbReference type="RefSeq" id="WP_225686759.1">
    <property type="nucleotide sequence ID" value="NZ_JAERSE020000001.1"/>
</dbReference>
<organism evidence="1 2">
    <name type="scientific">Chryseobacterium tagetis</name>
    <dbReference type="NCBI Taxonomy" id="2801334"/>
    <lineage>
        <taxon>Bacteria</taxon>
        <taxon>Pseudomonadati</taxon>
        <taxon>Bacteroidota</taxon>
        <taxon>Flavobacteriia</taxon>
        <taxon>Flavobacteriales</taxon>
        <taxon>Weeksellaceae</taxon>
        <taxon>Chryseobacterium group</taxon>
        <taxon>Chryseobacterium</taxon>
    </lineage>
</organism>
<sequence length="150" mass="18022">MEKVRAIQKVVKDYFYNNPSVSIIPAKDLMPYFIEANIFSKDEKNGLPIRKVLRQLDERNELHLLPHLIAERKTKNTNWFFGREKRTQIQPKAEKKRLQTKAEPLEIPRNELELIEFDYSEFAHTNGKRLLRNKDEDEKIIREKLKKYIN</sequence>
<gene>
    <name evidence="1" type="ORF">JI747_005225</name>
</gene>
<evidence type="ECO:0000313" key="1">
    <source>
        <dbReference type="EMBL" id="MCA6066571.1"/>
    </source>
</evidence>